<dbReference type="InterPro" id="IPR036291">
    <property type="entry name" value="NAD(P)-bd_dom_sf"/>
</dbReference>
<dbReference type="PRINTS" id="PR00080">
    <property type="entry name" value="SDRFAMILY"/>
</dbReference>
<dbReference type="Gene3D" id="3.40.50.720">
    <property type="entry name" value="NAD(P)-binding Rossmann-like Domain"/>
    <property type="match status" value="1"/>
</dbReference>
<gene>
    <name evidence="4" type="ORF">ENI35_06030</name>
</gene>
<sequence>MNELNGKTAIITGASGGIGKAIAKALAREGMNLVIAARGKEVLEETAKEFTLKYKVKVLPVPCDVTKQADLENLVNIAIKEFKKIDALINSAGVSSQYPFQEQPLEDIPRLVYTNYFGPVMLTRLIINHFIENKGGAIINIVSGSTLVDPPPRNFIVYTSLKQALRAFGKGLFWELRDFGIKVTSIMPGVTDTALTHKLKNISGDKSRLMGTKAIEDAIRFALTVPPNVCPLEISVINQRTPWTRPVIPYKQEHPQK</sequence>
<proteinExistence type="inferred from homology"/>
<organism evidence="4">
    <name type="scientific">Desulfofervidus auxilii</name>
    <dbReference type="NCBI Taxonomy" id="1621989"/>
    <lineage>
        <taxon>Bacteria</taxon>
        <taxon>Pseudomonadati</taxon>
        <taxon>Thermodesulfobacteriota</taxon>
        <taxon>Candidatus Desulfofervidia</taxon>
        <taxon>Candidatus Desulfofervidales</taxon>
        <taxon>Candidatus Desulfofervidaceae</taxon>
        <taxon>Candidatus Desulfofervidus</taxon>
    </lineage>
</organism>
<evidence type="ECO:0000313" key="4">
    <source>
        <dbReference type="EMBL" id="HEC68348.1"/>
    </source>
</evidence>
<comment type="caution">
    <text evidence="4">The sequence shown here is derived from an EMBL/GenBank/DDBJ whole genome shotgun (WGS) entry which is preliminary data.</text>
</comment>
<dbReference type="EMBL" id="DRIH01000212">
    <property type="protein sequence ID" value="HEC68348.1"/>
    <property type="molecule type" value="Genomic_DNA"/>
</dbReference>
<protein>
    <submittedName>
        <fullName evidence="4">SDR family oxidoreductase</fullName>
    </submittedName>
</protein>
<keyword evidence="2" id="KW-0560">Oxidoreductase</keyword>
<dbReference type="CDD" id="cd05233">
    <property type="entry name" value="SDR_c"/>
    <property type="match status" value="1"/>
</dbReference>
<dbReference type="PRINTS" id="PR00081">
    <property type="entry name" value="GDHRDH"/>
</dbReference>
<comment type="similarity">
    <text evidence="1 3">Belongs to the short-chain dehydrogenases/reductases (SDR) family.</text>
</comment>
<evidence type="ECO:0000256" key="1">
    <source>
        <dbReference type="ARBA" id="ARBA00006484"/>
    </source>
</evidence>
<dbReference type="GO" id="GO:0016491">
    <property type="term" value="F:oxidoreductase activity"/>
    <property type="evidence" value="ECO:0007669"/>
    <property type="project" value="UniProtKB-KW"/>
</dbReference>
<dbReference type="SUPFAM" id="SSF51735">
    <property type="entry name" value="NAD(P)-binding Rossmann-fold domains"/>
    <property type="match status" value="1"/>
</dbReference>
<name>A0A7C1VLU7_DESA2</name>
<dbReference type="PANTHER" id="PTHR42901">
    <property type="entry name" value="ALCOHOL DEHYDROGENASE"/>
    <property type="match status" value="1"/>
</dbReference>
<dbReference type="Pfam" id="PF00106">
    <property type="entry name" value="adh_short"/>
    <property type="match status" value="1"/>
</dbReference>
<evidence type="ECO:0000256" key="2">
    <source>
        <dbReference type="ARBA" id="ARBA00023002"/>
    </source>
</evidence>
<dbReference type="PANTHER" id="PTHR42901:SF1">
    <property type="entry name" value="ALCOHOL DEHYDROGENASE"/>
    <property type="match status" value="1"/>
</dbReference>
<dbReference type="AlphaFoldDB" id="A0A7C1VLU7"/>
<reference evidence="4" key="1">
    <citation type="journal article" date="2020" name="mSystems">
        <title>Genome- and Community-Level Interaction Insights into Carbon Utilization and Element Cycling Functions of Hydrothermarchaeota in Hydrothermal Sediment.</title>
        <authorList>
            <person name="Zhou Z."/>
            <person name="Liu Y."/>
            <person name="Xu W."/>
            <person name="Pan J."/>
            <person name="Luo Z.H."/>
            <person name="Li M."/>
        </authorList>
    </citation>
    <scope>NUCLEOTIDE SEQUENCE [LARGE SCALE GENOMIC DNA]</scope>
    <source>
        <strain evidence="4">HyVt-389</strain>
    </source>
</reference>
<evidence type="ECO:0000256" key="3">
    <source>
        <dbReference type="RuleBase" id="RU000363"/>
    </source>
</evidence>
<dbReference type="Proteomes" id="UP000885738">
    <property type="component" value="Unassembled WGS sequence"/>
</dbReference>
<dbReference type="InterPro" id="IPR002347">
    <property type="entry name" value="SDR_fam"/>
</dbReference>
<accession>A0A7C1VLU7</accession>